<evidence type="ECO:0000256" key="2">
    <source>
        <dbReference type="ARBA" id="ARBA00022801"/>
    </source>
</evidence>
<sequence length="233" mass="27183">MLILCCSALYADHPHSTAQDFNFQIRGFDVSHHQGAIDWSRVSPQQYQFVYLKATEGADYTDPRFQAHWLAARERGLYVGAYHFFRFCSSSAERQAQHFIATVPKKNNALPPVIDVEYDSRCMAQLTRQQVLQKMRIMQKLLQQHYEKQPIFYSSAKFYTLYLQQHFAHAPIWLQDFSGNTPAETQIVFWQYSRQGKISAIQGTVDLNLFLGNNAQWQHFLQHNSIEMPATRQ</sequence>
<dbReference type="SMART" id="SM00641">
    <property type="entry name" value="Glyco_25"/>
    <property type="match status" value="1"/>
</dbReference>
<reference evidence="4 5" key="1">
    <citation type="submission" date="2016-08" db="EMBL/GenBank/DDBJ databases">
        <authorList>
            <person name="Seilhamer J.J."/>
        </authorList>
    </citation>
    <scope>NUCLEOTIDE SEQUENCE [LARGE SCALE GENOMIC DNA]</scope>
    <source>
        <strain evidence="4 5">BRTC-1</strain>
    </source>
</reference>
<keyword evidence="5" id="KW-1185">Reference proteome</keyword>
<dbReference type="STRING" id="1789224.BFG52_15955"/>
<dbReference type="GO" id="GO:0003796">
    <property type="term" value="F:lysozyme activity"/>
    <property type="evidence" value="ECO:0007669"/>
    <property type="project" value="InterPro"/>
</dbReference>
<dbReference type="InterPro" id="IPR002053">
    <property type="entry name" value="Glyco_hydro_25"/>
</dbReference>
<dbReference type="Proteomes" id="UP000093391">
    <property type="component" value="Chromosome"/>
</dbReference>
<dbReference type="InterPro" id="IPR018077">
    <property type="entry name" value="Glyco_hydro_fam25_subgr"/>
</dbReference>
<evidence type="ECO:0000256" key="1">
    <source>
        <dbReference type="ARBA" id="ARBA00010646"/>
    </source>
</evidence>
<dbReference type="AlphaFoldDB" id="A0A1B2M4D8"/>
<evidence type="ECO:0000313" key="5">
    <source>
        <dbReference type="Proteomes" id="UP000093391"/>
    </source>
</evidence>
<dbReference type="Pfam" id="PF01183">
    <property type="entry name" value="Glyco_hydro_25"/>
    <property type="match status" value="1"/>
</dbReference>
<dbReference type="GO" id="GO:0009253">
    <property type="term" value="P:peptidoglycan catabolic process"/>
    <property type="evidence" value="ECO:0007669"/>
    <property type="project" value="InterPro"/>
</dbReference>
<dbReference type="KEGG" id="ala:BFG52_15955"/>
<name>A0A1B2M4D8_9GAMM</name>
<dbReference type="GO" id="GO:0016052">
    <property type="term" value="P:carbohydrate catabolic process"/>
    <property type="evidence" value="ECO:0007669"/>
    <property type="project" value="TreeGrafter"/>
</dbReference>
<evidence type="ECO:0000313" key="4">
    <source>
        <dbReference type="EMBL" id="AOA60039.1"/>
    </source>
</evidence>
<proteinExistence type="inferred from homology"/>
<dbReference type="GO" id="GO:0016998">
    <property type="term" value="P:cell wall macromolecule catabolic process"/>
    <property type="evidence" value="ECO:0007669"/>
    <property type="project" value="InterPro"/>
</dbReference>
<organism evidence="4 5">
    <name type="scientific">Acinetobacter larvae</name>
    <dbReference type="NCBI Taxonomy" id="1789224"/>
    <lineage>
        <taxon>Bacteria</taxon>
        <taxon>Pseudomonadati</taxon>
        <taxon>Pseudomonadota</taxon>
        <taxon>Gammaproteobacteria</taxon>
        <taxon>Moraxellales</taxon>
        <taxon>Moraxellaceae</taxon>
        <taxon>Acinetobacter</taxon>
    </lineage>
</organism>
<dbReference type="Gene3D" id="3.20.20.80">
    <property type="entry name" value="Glycosidases"/>
    <property type="match status" value="1"/>
</dbReference>
<evidence type="ECO:0000256" key="3">
    <source>
        <dbReference type="ARBA" id="ARBA00023295"/>
    </source>
</evidence>
<dbReference type="SUPFAM" id="SSF51445">
    <property type="entry name" value="(Trans)glycosidases"/>
    <property type="match status" value="1"/>
</dbReference>
<keyword evidence="3" id="KW-0326">Glycosidase</keyword>
<dbReference type="InterPro" id="IPR017853">
    <property type="entry name" value="GH"/>
</dbReference>
<comment type="similarity">
    <text evidence="1">Belongs to the glycosyl hydrolase 25 family.</text>
</comment>
<dbReference type="EMBL" id="CP016895">
    <property type="protein sequence ID" value="AOA60039.1"/>
    <property type="molecule type" value="Genomic_DNA"/>
</dbReference>
<gene>
    <name evidence="4" type="ORF">BFG52_15955</name>
</gene>
<dbReference type="PANTHER" id="PTHR34135">
    <property type="entry name" value="LYSOZYME"/>
    <property type="match status" value="1"/>
</dbReference>
<keyword evidence="2" id="KW-0378">Hydrolase</keyword>
<evidence type="ECO:0008006" key="6">
    <source>
        <dbReference type="Google" id="ProtNLM"/>
    </source>
</evidence>
<dbReference type="PANTHER" id="PTHR34135:SF2">
    <property type="entry name" value="LYSOZYME"/>
    <property type="match status" value="1"/>
</dbReference>
<dbReference type="PROSITE" id="PS51904">
    <property type="entry name" value="GLYCOSYL_HYDROL_F25_2"/>
    <property type="match status" value="1"/>
</dbReference>
<protein>
    <recommendedName>
        <fullName evidence="6">Lysozyme</fullName>
    </recommendedName>
</protein>
<accession>A0A1B2M4D8</accession>